<accession>A0A3M9MHZ2</accession>
<comment type="caution">
    <text evidence="1">The sequence shown here is derived from an EMBL/GenBank/DDBJ whole genome shotgun (WGS) entry which is preliminary data.</text>
</comment>
<organism evidence="1 2">
    <name type="scientific">Flexivirga caeni</name>
    <dbReference type="NCBI Taxonomy" id="2294115"/>
    <lineage>
        <taxon>Bacteria</taxon>
        <taxon>Bacillati</taxon>
        <taxon>Actinomycetota</taxon>
        <taxon>Actinomycetes</taxon>
        <taxon>Micrococcales</taxon>
        <taxon>Dermacoccaceae</taxon>
        <taxon>Flexivirga</taxon>
    </lineage>
</organism>
<dbReference type="AlphaFoldDB" id="A0A3M9MHZ2"/>
<protein>
    <submittedName>
        <fullName evidence="1">Uncharacterized protein</fullName>
    </submittedName>
</protein>
<dbReference type="OrthoDB" id="9790035at2"/>
<keyword evidence="2" id="KW-1185">Reference proteome</keyword>
<dbReference type="EMBL" id="RJJQ01000002">
    <property type="protein sequence ID" value="RNI24805.1"/>
    <property type="molecule type" value="Genomic_DNA"/>
</dbReference>
<sequence>MTAPDPTAHPDGILVLGESVMFHDGNGTLITAAVDRDAPPVRVVIRIEGDQLTVTPRTGRALSAALTGIANTAEIVACLRT</sequence>
<evidence type="ECO:0000313" key="2">
    <source>
        <dbReference type="Proteomes" id="UP000271678"/>
    </source>
</evidence>
<name>A0A3M9MHZ2_9MICO</name>
<dbReference type="RefSeq" id="WP_123270095.1">
    <property type="nucleotide sequence ID" value="NZ_RJJQ01000002.1"/>
</dbReference>
<reference evidence="1 2" key="1">
    <citation type="submission" date="2018-11" db="EMBL/GenBank/DDBJ databases">
        <title>Draft genome of Simplicispira Flexivirga sp. BO-16.</title>
        <authorList>
            <person name="Im W.T."/>
        </authorList>
    </citation>
    <scope>NUCLEOTIDE SEQUENCE [LARGE SCALE GENOMIC DNA]</scope>
    <source>
        <strain evidence="1 2">BO-16</strain>
    </source>
</reference>
<evidence type="ECO:0000313" key="1">
    <source>
        <dbReference type="EMBL" id="RNI24805.1"/>
    </source>
</evidence>
<proteinExistence type="predicted"/>
<dbReference type="Proteomes" id="UP000271678">
    <property type="component" value="Unassembled WGS sequence"/>
</dbReference>
<gene>
    <name evidence="1" type="ORF">EFY87_03700</name>
</gene>